<dbReference type="Proteomes" id="UP001501747">
    <property type="component" value="Unassembled WGS sequence"/>
</dbReference>
<keyword evidence="3" id="KW-1185">Reference proteome</keyword>
<evidence type="ECO:0000259" key="1">
    <source>
        <dbReference type="Pfam" id="PF12867"/>
    </source>
</evidence>
<dbReference type="Pfam" id="PF00805">
    <property type="entry name" value="Pentapeptide"/>
    <property type="match status" value="1"/>
</dbReference>
<dbReference type="InterPro" id="IPR034660">
    <property type="entry name" value="DinB/YfiT-like"/>
</dbReference>
<dbReference type="Pfam" id="PF12867">
    <property type="entry name" value="DinB_2"/>
    <property type="match status" value="1"/>
</dbReference>
<dbReference type="SUPFAM" id="SSF141571">
    <property type="entry name" value="Pentapeptide repeat-like"/>
    <property type="match status" value="1"/>
</dbReference>
<dbReference type="EMBL" id="BAABAL010000018">
    <property type="protein sequence ID" value="GAA4022526.1"/>
    <property type="molecule type" value="Genomic_DNA"/>
</dbReference>
<gene>
    <name evidence="2" type="ORF">GCM10022247_53460</name>
</gene>
<dbReference type="InterPro" id="IPR001646">
    <property type="entry name" value="5peptide_repeat"/>
</dbReference>
<dbReference type="Gene3D" id="2.160.20.80">
    <property type="entry name" value="E3 ubiquitin-protein ligase SopA"/>
    <property type="match status" value="1"/>
</dbReference>
<dbReference type="RefSeq" id="WP_344880197.1">
    <property type="nucleotide sequence ID" value="NZ_BAABAL010000018.1"/>
</dbReference>
<evidence type="ECO:0000313" key="2">
    <source>
        <dbReference type="EMBL" id="GAA4022526.1"/>
    </source>
</evidence>
<evidence type="ECO:0000313" key="3">
    <source>
        <dbReference type="Proteomes" id="UP001501747"/>
    </source>
</evidence>
<dbReference type="Gene3D" id="1.20.120.450">
    <property type="entry name" value="dinb family like domain"/>
    <property type="match status" value="1"/>
</dbReference>
<dbReference type="InterPro" id="IPR024775">
    <property type="entry name" value="DinB-like"/>
</dbReference>
<name>A0ABP7T866_9PSEU</name>
<protein>
    <submittedName>
        <fullName evidence="2">DinB family protein</fullName>
    </submittedName>
</protein>
<sequence>MTEFHEQDLSGALFQRTKLRNATFRHVDFSGADVRGALFHGTKMRGVELIDVEISGELRNLVINGVDVAPLVDAELNRRMPERAKMNPKSANDFREAWPVLERLWEGTVERARRLPEAELHRNVDGEWSFVQTLRHLNFASAAWVGRMVLGTASPWHPLDLPWDEAPGWDGIPWDREARPSLEEVLAVRRERQAMVRSVIESLTDEQLDSEVTRTEPGWPQMENFPFRECLWIVVNEEWEHRLYAERDLAEDPARACPVSG</sequence>
<comment type="caution">
    <text evidence="2">The sequence shown here is derived from an EMBL/GenBank/DDBJ whole genome shotgun (WGS) entry which is preliminary data.</text>
</comment>
<organism evidence="2 3">
    <name type="scientific">Allokutzneria multivorans</name>
    <dbReference type="NCBI Taxonomy" id="1142134"/>
    <lineage>
        <taxon>Bacteria</taxon>
        <taxon>Bacillati</taxon>
        <taxon>Actinomycetota</taxon>
        <taxon>Actinomycetes</taxon>
        <taxon>Pseudonocardiales</taxon>
        <taxon>Pseudonocardiaceae</taxon>
        <taxon>Allokutzneria</taxon>
    </lineage>
</organism>
<proteinExistence type="predicted"/>
<reference evidence="3" key="1">
    <citation type="journal article" date="2019" name="Int. J. Syst. Evol. Microbiol.">
        <title>The Global Catalogue of Microorganisms (GCM) 10K type strain sequencing project: providing services to taxonomists for standard genome sequencing and annotation.</title>
        <authorList>
            <consortium name="The Broad Institute Genomics Platform"/>
            <consortium name="The Broad Institute Genome Sequencing Center for Infectious Disease"/>
            <person name="Wu L."/>
            <person name="Ma J."/>
        </authorList>
    </citation>
    <scope>NUCLEOTIDE SEQUENCE [LARGE SCALE GENOMIC DNA]</scope>
    <source>
        <strain evidence="3">JCM 17342</strain>
    </source>
</reference>
<feature type="domain" description="DinB-like" evidence="1">
    <location>
        <begin position="101"/>
        <end position="244"/>
    </location>
</feature>
<dbReference type="SUPFAM" id="SSF109854">
    <property type="entry name" value="DinB/YfiT-like putative metalloenzymes"/>
    <property type="match status" value="1"/>
</dbReference>
<accession>A0ABP7T866</accession>